<reference evidence="1" key="1">
    <citation type="journal article" date="2020" name="Stud. Mycol.">
        <title>101 Dothideomycetes genomes: a test case for predicting lifestyles and emergence of pathogens.</title>
        <authorList>
            <person name="Haridas S."/>
            <person name="Albert R."/>
            <person name="Binder M."/>
            <person name="Bloem J."/>
            <person name="Labutti K."/>
            <person name="Salamov A."/>
            <person name="Andreopoulos B."/>
            <person name="Baker S."/>
            <person name="Barry K."/>
            <person name="Bills G."/>
            <person name="Bluhm B."/>
            <person name="Cannon C."/>
            <person name="Castanera R."/>
            <person name="Culley D."/>
            <person name="Daum C."/>
            <person name="Ezra D."/>
            <person name="Gonzalez J."/>
            <person name="Henrissat B."/>
            <person name="Kuo A."/>
            <person name="Liang C."/>
            <person name="Lipzen A."/>
            <person name="Lutzoni F."/>
            <person name="Magnuson J."/>
            <person name="Mondo S."/>
            <person name="Nolan M."/>
            <person name="Ohm R."/>
            <person name="Pangilinan J."/>
            <person name="Park H.-J."/>
            <person name="Ramirez L."/>
            <person name="Alfaro M."/>
            <person name="Sun H."/>
            <person name="Tritt A."/>
            <person name="Yoshinaga Y."/>
            <person name="Zwiers L.-H."/>
            <person name="Turgeon B."/>
            <person name="Goodwin S."/>
            <person name="Spatafora J."/>
            <person name="Crous P."/>
            <person name="Grigoriev I."/>
        </authorList>
    </citation>
    <scope>NUCLEOTIDE SEQUENCE</scope>
    <source>
        <strain evidence="1">CBS 110217</strain>
    </source>
</reference>
<comment type="caution">
    <text evidence="1">The sequence shown here is derived from an EMBL/GenBank/DDBJ whole genome shotgun (WGS) entry which is preliminary data.</text>
</comment>
<sequence length="110" mass="12444">MMPDNESNSSSIDVAAKYTAEELIEDSPHKVALMVINLSLWGKVERNTLKSLKTVMRHRGVYTGNIRARVADSMFNLLGGENSPEWDPAEFKATKFDERSEAYQRQQSAH</sequence>
<gene>
    <name evidence="1" type="ORF">EK21DRAFT_103537</name>
</gene>
<keyword evidence="2" id="KW-1185">Reference proteome</keyword>
<dbReference type="EMBL" id="ML978252">
    <property type="protein sequence ID" value="KAF2025957.1"/>
    <property type="molecule type" value="Genomic_DNA"/>
</dbReference>
<evidence type="ECO:0000313" key="1">
    <source>
        <dbReference type="EMBL" id="KAF2025957.1"/>
    </source>
</evidence>
<name>A0A9P4H2R5_9PLEO</name>
<dbReference type="OrthoDB" id="3795676at2759"/>
<accession>A0A9P4H2R5</accession>
<proteinExistence type="predicted"/>
<dbReference type="AlphaFoldDB" id="A0A9P4H2R5"/>
<evidence type="ECO:0000313" key="2">
    <source>
        <dbReference type="Proteomes" id="UP000799777"/>
    </source>
</evidence>
<protein>
    <submittedName>
        <fullName evidence="1">Uncharacterized protein</fullName>
    </submittedName>
</protein>
<organism evidence="1 2">
    <name type="scientific">Setomelanomma holmii</name>
    <dbReference type="NCBI Taxonomy" id="210430"/>
    <lineage>
        <taxon>Eukaryota</taxon>
        <taxon>Fungi</taxon>
        <taxon>Dikarya</taxon>
        <taxon>Ascomycota</taxon>
        <taxon>Pezizomycotina</taxon>
        <taxon>Dothideomycetes</taxon>
        <taxon>Pleosporomycetidae</taxon>
        <taxon>Pleosporales</taxon>
        <taxon>Pleosporineae</taxon>
        <taxon>Phaeosphaeriaceae</taxon>
        <taxon>Setomelanomma</taxon>
    </lineage>
</organism>
<dbReference type="Proteomes" id="UP000799777">
    <property type="component" value="Unassembled WGS sequence"/>
</dbReference>